<comment type="caution">
    <text evidence="2">The sequence shown here is derived from an EMBL/GenBank/DDBJ whole genome shotgun (WGS) entry which is preliminary data.</text>
</comment>
<dbReference type="EMBL" id="VIEB01000040">
    <property type="protein sequence ID" value="TQE10526.1"/>
    <property type="molecule type" value="Genomic_DNA"/>
</dbReference>
<dbReference type="InterPro" id="IPR017451">
    <property type="entry name" value="F-box-assoc_interact_dom"/>
</dbReference>
<gene>
    <name evidence="2" type="ORF">C1H46_003864</name>
</gene>
<protein>
    <recommendedName>
        <fullName evidence="1">F-box associated beta-propeller type 1 domain-containing protein</fullName>
    </recommendedName>
</protein>
<dbReference type="InterPro" id="IPR050796">
    <property type="entry name" value="SCF_F-box_component"/>
</dbReference>
<dbReference type="SUPFAM" id="SSF81383">
    <property type="entry name" value="F-box domain"/>
    <property type="match status" value="1"/>
</dbReference>
<dbReference type="InterPro" id="IPR006527">
    <property type="entry name" value="F-box-assoc_dom_typ1"/>
</dbReference>
<dbReference type="AlphaFoldDB" id="A0A540NHL8"/>
<dbReference type="NCBIfam" id="TIGR01640">
    <property type="entry name" value="F_box_assoc_1"/>
    <property type="match status" value="1"/>
</dbReference>
<dbReference type="PANTHER" id="PTHR31672">
    <property type="entry name" value="BNACNNG10540D PROTEIN"/>
    <property type="match status" value="1"/>
</dbReference>
<organism evidence="2 3">
    <name type="scientific">Malus baccata</name>
    <name type="common">Siberian crab apple</name>
    <name type="synonym">Pyrus baccata</name>
    <dbReference type="NCBI Taxonomy" id="106549"/>
    <lineage>
        <taxon>Eukaryota</taxon>
        <taxon>Viridiplantae</taxon>
        <taxon>Streptophyta</taxon>
        <taxon>Embryophyta</taxon>
        <taxon>Tracheophyta</taxon>
        <taxon>Spermatophyta</taxon>
        <taxon>Magnoliopsida</taxon>
        <taxon>eudicotyledons</taxon>
        <taxon>Gunneridae</taxon>
        <taxon>Pentapetalae</taxon>
        <taxon>rosids</taxon>
        <taxon>fabids</taxon>
        <taxon>Rosales</taxon>
        <taxon>Rosaceae</taxon>
        <taxon>Amygdaloideae</taxon>
        <taxon>Maleae</taxon>
        <taxon>Malus</taxon>
    </lineage>
</organism>
<dbReference type="Pfam" id="PF07734">
    <property type="entry name" value="FBA_1"/>
    <property type="match status" value="1"/>
</dbReference>
<proteinExistence type="predicted"/>
<evidence type="ECO:0000313" key="2">
    <source>
        <dbReference type="EMBL" id="TQE10526.1"/>
    </source>
</evidence>
<dbReference type="PANTHER" id="PTHR31672:SF13">
    <property type="entry name" value="F-BOX PROTEIN CPR30-LIKE"/>
    <property type="match status" value="1"/>
</dbReference>
<dbReference type="InterPro" id="IPR036047">
    <property type="entry name" value="F-box-like_dom_sf"/>
</dbReference>
<keyword evidence="3" id="KW-1185">Reference proteome</keyword>
<evidence type="ECO:0000313" key="3">
    <source>
        <dbReference type="Proteomes" id="UP000315295"/>
    </source>
</evidence>
<sequence>MSQVRESETPEDRVVETLCRLPPKSLMRFKCIRKSWCTLINTPSFVAKHLNNSMNNKLSSSTCILLNRCQNHVFPDRSWKPEVFWSLINLSIDSDDHNLHYDVEDLNIPCPLEGHDFVEIGGYCNGIVCVLAWKTLHWIYVILCNPATGEFRQLPHSCLLQPSRSRRKFQLNTISTLLGFGYDCKAKEYKVVQVIENCEYSDTEQYDYHRIALPHTAEVYTTTANSWREIKIDISSETYCYTCSVYLNGFCYWIAIDEEDFILSFDLGDEIFHRIQLPSRRDSDFKFSNLFLCNKSIASFGSCCNPSDEDSTLYEIWVMDDYDGVKSSWTKLLTFGPLKGIENLFTFWKTDELLMETAGGTASSYNSNTRNLNYLHIPPILNQVRAFKALIYVESIVPVNHPPLSAATSCAHEPRSKSRNLAATHPVTRIGICLPVTAADLSLPRVCLKHHAFDSPYQSAAHPVFCKSDLV</sequence>
<dbReference type="CDD" id="cd22157">
    <property type="entry name" value="F-box_AtFBW1-like"/>
    <property type="match status" value="1"/>
</dbReference>
<reference evidence="2 3" key="1">
    <citation type="journal article" date="2019" name="G3 (Bethesda)">
        <title>Sequencing of a Wild Apple (Malus baccata) Genome Unravels the Differences Between Cultivated and Wild Apple Species Regarding Disease Resistance and Cold Tolerance.</title>
        <authorList>
            <person name="Chen X."/>
        </authorList>
    </citation>
    <scope>NUCLEOTIDE SEQUENCE [LARGE SCALE GENOMIC DNA]</scope>
    <source>
        <strain evidence="3">cv. Shandingzi</strain>
        <tissue evidence="2">Leaves</tissue>
    </source>
</reference>
<accession>A0A540NHL8</accession>
<feature type="domain" description="F-box associated beta-propeller type 1" evidence="1">
    <location>
        <begin position="123"/>
        <end position="359"/>
    </location>
</feature>
<name>A0A540NHL8_MALBA</name>
<dbReference type="Proteomes" id="UP000315295">
    <property type="component" value="Unassembled WGS sequence"/>
</dbReference>
<evidence type="ECO:0000259" key="1">
    <source>
        <dbReference type="Pfam" id="PF07734"/>
    </source>
</evidence>
<dbReference type="STRING" id="106549.A0A540NHL8"/>